<evidence type="ECO:0000313" key="5">
    <source>
        <dbReference type="EMBL" id="SUE34279.1"/>
    </source>
</evidence>
<evidence type="ECO:0000259" key="4">
    <source>
        <dbReference type="PROSITE" id="PS01124"/>
    </source>
</evidence>
<proteinExistence type="predicted"/>
<dbReference type="STRING" id="880526.GCA_000427365_00061"/>
<dbReference type="RefSeq" id="WP_027290000.1">
    <property type="nucleotide sequence ID" value="NZ_CALVFX010000007.1"/>
</dbReference>
<dbReference type="GO" id="GO:0043565">
    <property type="term" value="F:sequence-specific DNA binding"/>
    <property type="evidence" value="ECO:0007669"/>
    <property type="project" value="InterPro"/>
</dbReference>
<dbReference type="InterPro" id="IPR009057">
    <property type="entry name" value="Homeodomain-like_sf"/>
</dbReference>
<dbReference type="GO" id="GO:0003700">
    <property type="term" value="F:DNA-binding transcription factor activity"/>
    <property type="evidence" value="ECO:0007669"/>
    <property type="project" value="InterPro"/>
</dbReference>
<dbReference type="PANTHER" id="PTHR46796:SF13">
    <property type="entry name" value="HTH-TYPE TRANSCRIPTIONAL ACTIVATOR RHAS"/>
    <property type="match status" value="1"/>
</dbReference>
<dbReference type="InterPro" id="IPR050204">
    <property type="entry name" value="AraC_XylS_family_regulators"/>
</dbReference>
<evidence type="ECO:0000313" key="6">
    <source>
        <dbReference type="Proteomes" id="UP000255233"/>
    </source>
</evidence>
<keyword evidence="6" id="KW-1185">Reference proteome</keyword>
<dbReference type="SUPFAM" id="SSF46689">
    <property type="entry name" value="Homeodomain-like"/>
    <property type="match status" value="2"/>
</dbReference>
<dbReference type="OrthoDB" id="4480133at2"/>
<dbReference type="Gene3D" id="2.60.120.10">
    <property type="entry name" value="Jelly Rolls"/>
    <property type="match status" value="1"/>
</dbReference>
<dbReference type="AlphaFoldDB" id="A0A379MU45"/>
<name>A0A379MU45_9BACT</name>
<evidence type="ECO:0000256" key="2">
    <source>
        <dbReference type="ARBA" id="ARBA00023125"/>
    </source>
</evidence>
<dbReference type="SMART" id="SM00342">
    <property type="entry name" value="HTH_ARAC"/>
    <property type="match status" value="1"/>
</dbReference>
<dbReference type="InterPro" id="IPR018060">
    <property type="entry name" value="HTH_AraC"/>
</dbReference>
<sequence length="292" mass="32809">MAILERKIVHGAESSFSHVVYPRFVLPRHRHAEFELMIFTAGSGKQFVGGGTADYEAGDMALIGSGIPHLHLCDTILDGGDAVPSAGEALHFPPALFPADMDALPEYARISQLLRKSRYGLRFRDRVLSGRVLEMMRETDGCDGIRRFVQLLSILDILAKSSDFVLLSDAEYQIDNEAVFGNDPIGRVYTYLADHFREPVELGKAAAYAGMNPASLCRAFRRRTDKSIFRYLTEMRVEYACKLLAHSKQTVSQIAYESGYNNLSHFNRQFRAVTHRTPSDYRRQINADLGLL</sequence>
<dbReference type="Proteomes" id="UP000255233">
    <property type="component" value="Unassembled WGS sequence"/>
</dbReference>
<dbReference type="EMBL" id="UGVL01000001">
    <property type="protein sequence ID" value="SUE34279.1"/>
    <property type="molecule type" value="Genomic_DNA"/>
</dbReference>
<dbReference type="InterPro" id="IPR014710">
    <property type="entry name" value="RmlC-like_jellyroll"/>
</dbReference>
<dbReference type="PANTHER" id="PTHR46796">
    <property type="entry name" value="HTH-TYPE TRANSCRIPTIONAL ACTIVATOR RHAS-RELATED"/>
    <property type="match status" value="1"/>
</dbReference>
<dbReference type="InterPro" id="IPR020449">
    <property type="entry name" value="Tscrpt_reg_AraC-type_HTH"/>
</dbReference>
<protein>
    <submittedName>
        <fullName evidence="5">L-rhamnose operon regulatory protein rhaS</fullName>
    </submittedName>
</protein>
<keyword evidence="3" id="KW-0804">Transcription</keyword>
<dbReference type="Pfam" id="PF12833">
    <property type="entry name" value="HTH_18"/>
    <property type="match status" value="1"/>
</dbReference>
<evidence type="ECO:0000256" key="3">
    <source>
        <dbReference type="ARBA" id="ARBA00023163"/>
    </source>
</evidence>
<dbReference type="InterPro" id="IPR003313">
    <property type="entry name" value="AraC-bd"/>
</dbReference>
<dbReference type="PRINTS" id="PR00032">
    <property type="entry name" value="HTHARAC"/>
</dbReference>
<dbReference type="Pfam" id="PF02311">
    <property type="entry name" value="AraC_binding"/>
    <property type="match status" value="1"/>
</dbReference>
<dbReference type="Gene3D" id="1.10.10.60">
    <property type="entry name" value="Homeodomain-like"/>
    <property type="match status" value="2"/>
</dbReference>
<keyword evidence="1" id="KW-0805">Transcription regulation</keyword>
<reference evidence="5 6" key="1">
    <citation type="submission" date="2018-06" db="EMBL/GenBank/DDBJ databases">
        <authorList>
            <consortium name="Pathogen Informatics"/>
            <person name="Doyle S."/>
        </authorList>
    </citation>
    <scope>NUCLEOTIDE SEQUENCE [LARGE SCALE GENOMIC DNA]</scope>
    <source>
        <strain evidence="5 6">NCTC11190</strain>
    </source>
</reference>
<dbReference type="SUPFAM" id="SSF51182">
    <property type="entry name" value="RmlC-like cupins"/>
    <property type="match status" value="1"/>
</dbReference>
<gene>
    <name evidence="5" type="primary">rhaS_2</name>
    <name evidence="5" type="ORF">NCTC11190_01500</name>
</gene>
<keyword evidence="2" id="KW-0238">DNA-binding</keyword>
<feature type="domain" description="HTH araC/xylS-type" evidence="4">
    <location>
        <begin position="186"/>
        <end position="284"/>
    </location>
</feature>
<dbReference type="InterPro" id="IPR011051">
    <property type="entry name" value="RmlC_Cupin_sf"/>
</dbReference>
<dbReference type="PROSITE" id="PS01124">
    <property type="entry name" value="HTH_ARAC_FAMILY_2"/>
    <property type="match status" value="1"/>
</dbReference>
<organism evidence="5 6">
    <name type="scientific">Rikenella microfusus</name>
    <dbReference type="NCBI Taxonomy" id="28139"/>
    <lineage>
        <taxon>Bacteria</taxon>
        <taxon>Pseudomonadati</taxon>
        <taxon>Bacteroidota</taxon>
        <taxon>Bacteroidia</taxon>
        <taxon>Bacteroidales</taxon>
        <taxon>Rikenellaceae</taxon>
        <taxon>Rikenella</taxon>
    </lineage>
</organism>
<evidence type="ECO:0000256" key="1">
    <source>
        <dbReference type="ARBA" id="ARBA00023015"/>
    </source>
</evidence>
<accession>A0A379MU45</accession>